<feature type="zinc finger region" description="C3H1-type" evidence="4">
    <location>
        <begin position="223"/>
        <end position="251"/>
    </location>
</feature>
<feature type="compositionally biased region" description="Polar residues" evidence="5">
    <location>
        <begin position="408"/>
        <end position="418"/>
    </location>
</feature>
<dbReference type="FunFam" id="4.10.1000.10:FF:000035">
    <property type="entry name" value="CCCH zinc finger protein, variant"/>
    <property type="match status" value="1"/>
</dbReference>
<protein>
    <recommendedName>
        <fullName evidence="6">C3H1-type domain-containing protein</fullName>
    </recommendedName>
</protein>
<evidence type="ECO:0000256" key="2">
    <source>
        <dbReference type="ARBA" id="ARBA00022771"/>
    </source>
</evidence>
<dbReference type="InterPro" id="IPR000571">
    <property type="entry name" value="Znf_CCCH"/>
</dbReference>
<dbReference type="Gene3D" id="4.10.1000.10">
    <property type="entry name" value="Zinc finger, CCCH-type"/>
    <property type="match status" value="2"/>
</dbReference>
<evidence type="ECO:0000256" key="3">
    <source>
        <dbReference type="ARBA" id="ARBA00022833"/>
    </source>
</evidence>
<feature type="domain" description="C3H1-type" evidence="6">
    <location>
        <begin position="306"/>
        <end position="334"/>
    </location>
</feature>
<dbReference type="PANTHER" id="PTHR46156:SF1">
    <property type="entry name" value="ZINC FINGER CCCH DOMAIN-CONTAINING PROTEIN 3"/>
    <property type="match status" value="1"/>
</dbReference>
<dbReference type="GeneID" id="54557113"/>
<feature type="compositionally biased region" description="Basic residues" evidence="5">
    <location>
        <begin position="53"/>
        <end position="63"/>
    </location>
</feature>
<dbReference type="Pfam" id="PF00642">
    <property type="entry name" value="zf-CCCH"/>
    <property type="match status" value="2"/>
</dbReference>
<dbReference type="Proteomes" id="UP000799537">
    <property type="component" value="Unassembled WGS sequence"/>
</dbReference>
<dbReference type="GO" id="GO:0008270">
    <property type="term" value="F:zinc ion binding"/>
    <property type="evidence" value="ECO:0007669"/>
    <property type="project" value="UniProtKB-KW"/>
</dbReference>
<feature type="domain" description="C3H1-type" evidence="6">
    <location>
        <begin position="223"/>
        <end position="251"/>
    </location>
</feature>
<keyword evidence="2 4" id="KW-0863">Zinc-finger</keyword>
<feature type="domain" description="C3H1-type" evidence="6">
    <location>
        <begin position="279"/>
        <end position="305"/>
    </location>
</feature>
<dbReference type="OrthoDB" id="410307at2759"/>
<evidence type="ECO:0000313" key="7">
    <source>
        <dbReference type="EMBL" id="KAF2173015.1"/>
    </source>
</evidence>
<dbReference type="RefSeq" id="XP_033673904.1">
    <property type="nucleotide sequence ID" value="XM_033803841.1"/>
</dbReference>
<feature type="zinc finger region" description="C3H1-type" evidence="4">
    <location>
        <begin position="279"/>
        <end position="305"/>
    </location>
</feature>
<dbReference type="InterPro" id="IPR036855">
    <property type="entry name" value="Znf_CCCH_sf"/>
</dbReference>
<feature type="region of interest" description="Disordered" evidence="5">
    <location>
        <begin position="48"/>
        <end position="134"/>
    </location>
</feature>
<evidence type="ECO:0000256" key="5">
    <source>
        <dbReference type="SAM" id="MobiDB-lite"/>
    </source>
</evidence>
<feature type="zinc finger region" description="C3H1-type" evidence="4">
    <location>
        <begin position="306"/>
        <end position="334"/>
    </location>
</feature>
<dbReference type="PANTHER" id="PTHR46156">
    <property type="entry name" value="CCCH ZINGC FINGER"/>
    <property type="match status" value="1"/>
</dbReference>
<name>A0A6A6D1G4_ZASCE</name>
<sequence>MSDPAELQAKIIALQGRINKRKQHHPTQCGGRHFAQDATRGNARWAPFDRGGRPRHHQTHKNRVLVLGGGQPTGAVDRESAPSTPASQALISGQAAAMGQPHPVTSSAQEQKQLQPNPYPSTRPNPATSIPPIPTKAAAEPARELVIDGIRFQIHAGGSKLIRITDSATAAKKTPKIAKVADVQFLRTKHGNLIRAAPGKKRYCGKDGLYMEDLDLPERHRSRLQVPQCENFTKHGTCSFGPACRFTHDPTKVAICKDFMRTGACKAGRSCDLSHEPTYHRVPACTHFLRGNCTNSACRYPHVNVSPAASVCRPFATLGFCSKGADCEKRHVVECPDYANHGRCANREKNACNLPHIDRAGALRKAAERQAKTGSEDDSDVSSSDDDKNEGDSDVAEDIDMDDDSHELSQQQDFIAFS</sequence>
<feature type="domain" description="C3H1-type" evidence="6">
    <location>
        <begin position="255"/>
        <end position="278"/>
    </location>
</feature>
<accession>A0A6A6D1G4</accession>
<dbReference type="SUPFAM" id="SSF90229">
    <property type="entry name" value="CCCH zinc finger"/>
    <property type="match status" value="3"/>
</dbReference>
<keyword evidence="3 4" id="KW-0862">Zinc</keyword>
<feature type="zinc finger region" description="C3H1-type" evidence="4">
    <location>
        <begin position="255"/>
        <end position="278"/>
    </location>
</feature>
<dbReference type="PROSITE" id="PS50103">
    <property type="entry name" value="ZF_C3H1"/>
    <property type="match status" value="4"/>
</dbReference>
<dbReference type="EMBL" id="ML993580">
    <property type="protein sequence ID" value="KAF2173015.1"/>
    <property type="molecule type" value="Genomic_DNA"/>
</dbReference>
<dbReference type="GO" id="GO:0005634">
    <property type="term" value="C:nucleus"/>
    <property type="evidence" value="ECO:0007669"/>
    <property type="project" value="TreeGrafter"/>
</dbReference>
<keyword evidence="8" id="KW-1185">Reference proteome</keyword>
<reference evidence="7" key="1">
    <citation type="journal article" date="2020" name="Stud. Mycol.">
        <title>101 Dothideomycetes genomes: a test case for predicting lifestyles and emergence of pathogens.</title>
        <authorList>
            <person name="Haridas S."/>
            <person name="Albert R."/>
            <person name="Binder M."/>
            <person name="Bloem J."/>
            <person name="Labutti K."/>
            <person name="Salamov A."/>
            <person name="Andreopoulos B."/>
            <person name="Baker S."/>
            <person name="Barry K."/>
            <person name="Bills G."/>
            <person name="Bluhm B."/>
            <person name="Cannon C."/>
            <person name="Castanera R."/>
            <person name="Culley D."/>
            <person name="Daum C."/>
            <person name="Ezra D."/>
            <person name="Gonzalez J."/>
            <person name="Henrissat B."/>
            <person name="Kuo A."/>
            <person name="Liang C."/>
            <person name="Lipzen A."/>
            <person name="Lutzoni F."/>
            <person name="Magnuson J."/>
            <person name="Mondo S."/>
            <person name="Nolan M."/>
            <person name="Ohm R."/>
            <person name="Pangilinan J."/>
            <person name="Park H.-J."/>
            <person name="Ramirez L."/>
            <person name="Alfaro M."/>
            <person name="Sun H."/>
            <person name="Tritt A."/>
            <person name="Yoshinaga Y."/>
            <person name="Zwiers L.-H."/>
            <person name="Turgeon B."/>
            <person name="Goodwin S."/>
            <person name="Spatafora J."/>
            <person name="Crous P."/>
            <person name="Grigoriev I."/>
        </authorList>
    </citation>
    <scope>NUCLEOTIDE SEQUENCE</scope>
    <source>
        <strain evidence="7">ATCC 36951</strain>
    </source>
</reference>
<dbReference type="AlphaFoldDB" id="A0A6A6D1G4"/>
<feature type="region of interest" description="Disordered" evidence="5">
    <location>
        <begin position="364"/>
        <end position="418"/>
    </location>
</feature>
<evidence type="ECO:0000259" key="6">
    <source>
        <dbReference type="PROSITE" id="PS50103"/>
    </source>
</evidence>
<organism evidence="7 8">
    <name type="scientific">Zasmidium cellare ATCC 36951</name>
    <dbReference type="NCBI Taxonomy" id="1080233"/>
    <lineage>
        <taxon>Eukaryota</taxon>
        <taxon>Fungi</taxon>
        <taxon>Dikarya</taxon>
        <taxon>Ascomycota</taxon>
        <taxon>Pezizomycotina</taxon>
        <taxon>Dothideomycetes</taxon>
        <taxon>Dothideomycetidae</taxon>
        <taxon>Mycosphaerellales</taxon>
        <taxon>Mycosphaerellaceae</taxon>
        <taxon>Zasmidium</taxon>
    </lineage>
</organism>
<feature type="compositionally biased region" description="Polar residues" evidence="5">
    <location>
        <begin position="81"/>
        <end position="91"/>
    </location>
</feature>
<evidence type="ECO:0000313" key="8">
    <source>
        <dbReference type="Proteomes" id="UP000799537"/>
    </source>
</evidence>
<dbReference type="SMART" id="SM00356">
    <property type="entry name" value="ZnF_C3H1"/>
    <property type="match status" value="4"/>
</dbReference>
<feature type="compositionally biased region" description="Pro residues" evidence="5">
    <location>
        <begin position="117"/>
        <end position="134"/>
    </location>
</feature>
<gene>
    <name evidence="7" type="ORF">M409DRAFT_16965</name>
</gene>
<evidence type="ECO:0000256" key="4">
    <source>
        <dbReference type="PROSITE-ProRule" id="PRU00723"/>
    </source>
</evidence>
<dbReference type="Gene3D" id="6.10.250.3220">
    <property type="match status" value="1"/>
</dbReference>
<keyword evidence="1 4" id="KW-0479">Metal-binding</keyword>
<feature type="compositionally biased region" description="Polar residues" evidence="5">
    <location>
        <begin position="103"/>
        <end position="116"/>
    </location>
</feature>
<evidence type="ECO:0000256" key="1">
    <source>
        <dbReference type="ARBA" id="ARBA00022723"/>
    </source>
</evidence>
<feature type="compositionally biased region" description="Basic and acidic residues" evidence="5">
    <location>
        <begin position="364"/>
        <end position="375"/>
    </location>
</feature>
<feature type="compositionally biased region" description="Acidic residues" evidence="5">
    <location>
        <begin position="376"/>
        <end position="405"/>
    </location>
</feature>
<proteinExistence type="predicted"/>